<dbReference type="GO" id="GO:0020037">
    <property type="term" value="F:heme binding"/>
    <property type="evidence" value="ECO:0007669"/>
    <property type="project" value="TreeGrafter"/>
</dbReference>
<keyword evidence="9 12" id="KW-0472">Membrane</keyword>
<gene>
    <name evidence="13" type="ORF">CA7LBN_002214</name>
</gene>
<evidence type="ECO:0000256" key="11">
    <source>
        <dbReference type="PIRSR" id="PIRSR607992-2"/>
    </source>
</evidence>
<dbReference type="CDD" id="cd03496">
    <property type="entry name" value="SQR_TypeC_CybS"/>
    <property type="match status" value="1"/>
</dbReference>
<evidence type="ECO:0000256" key="4">
    <source>
        <dbReference type="ARBA" id="ARBA00022692"/>
    </source>
</evidence>
<dbReference type="GO" id="GO:0006121">
    <property type="term" value="P:mitochondrial electron transport, succinate to ubiquinone"/>
    <property type="evidence" value="ECO:0007669"/>
    <property type="project" value="TreeGrafter"/>
</dbReference>
<evidence type="ECO:0000256" key="5">
    <source>
        <dbReference type="ARBA" id="ARBA00022792"/>
    </source>
</evidence>
<proteinExistence type="inferred from homology"/>
<dbReference type="InterPro" id="IPR034804">
    <property type="entry name" value="SQR/QFR_C/D"/>
</dbReference>
<keyword evidence="6 12" id="KW-0809">Transit peptide</keyword>
<evidence type="ECO:0000256" key="9">
    <source>
        <dbReference type="ARBA" id="ARBA00023136"/>
    </source>
</evidence>
<evidence type="ECO:0000256" key="2">
    <source>
        <dbReference type="ARBA" id="ARBA00007294"/>
    </source>
</evidence>
<accession>A0A8F3AHL9</accession>
<evidence type="ECO:0000256" key="3">
    <source>
        <dbReference type="ARBA" id="ARBA00022448"/>
    </source>
</evidence>
<keyword evidence="11" id="KW-0479">Metal-binding</keyword>
<name>A0A8F3AHL9_CANAR</name>
<evidence type="ECO:0000256" key="6">
    <source>
        <dbReference type="ARBA" id="ARBA00022946"/>
    </source>
</evidence>
<feature type="binding site" description="axial binding residue" evidence="11">
    <location>
        <position position="103"/>
    </location>
    <ligand>
        <name>heme b</name>
        <dbReference type="ChEBI" id="CHEBI:60344"/>
        <note>ligand shared with SDHC</note>
    </ligand>
    <ligandPart>
        <name>Fe</name>
        <dbReference type="ChEBI" id="CHEBI:18248"/>
    </ligandPart>
</feature>
<dbReference type="AlphaFoldDB" id="A0A8F3AHL9"/>
<comment type="subcellular location">
    <subcellularLocation>
        <location evidence="1 12">Mitochondrion inner membrane</location>
        <topology evidence="1 12">Multi-pass membrane protein</topology>
    </subcellularLocation>
</comment>
<dbReference type="Proteomes" id="UP000825438">
    <property type="component" value="Chromosome II"/>
</dbReference>
<dbReference type="GO" id="GO:0006099">
    <property type="term" value="P:tricarboxylic acid cycle"/>
    <property type="evidence" value="ECO:0007669"/>
    <property type="project" value="TreeGrafter"/>
</dbReference>
<reference evidence="13" key="1">
    <citation type="submission" date="2021-06" db="EMBL/GenBank/DDBJ databases">
        <title>Candida auris outbreak in lebanese hospital.</title>
        <authorList>
            <person name="Finianos M."/>
        </authorList>
    </citation>
    <scope>NUCLEOTIDE SEQUENCE</scope>
    <source>
        <strain evidence="13">CA7LBN</strain>
    </source>
</reference>
<protein>
    <recommendedName>
        <fullName evidence="12">Succinate dehydrogenase [ubiquinone] cytochrome b small subunit</fullName>
    </recommendedName>
</protein>
<dbReference type="GO" id="GO:0048039">
    <property type="term" value="F:ubiquinone binding"/>
    <property type="evidence" value="ECO:0007669"/>
    <property type="project" value="TreeGrafter"/>
</dbReference>
<dbReference type="GO" id="GO:0005743">
    <property type="term" value="C:mitochondrial inner membrane"/>
    <property type="evidence" value="ECO:0007669"/>
    <property type="project" value="UniProtKB-SubCell"/>
</dbReference>
<dbReference type="PANTHER" id="PTHR13337">
    <property type="entry name" value="SUCCINATE DEHYDROGENASE"/>
    <property type="match status" value="1"/>
</dbReference>
<feature type="binding site" evidence="10">
    <location>
        <position position="115"/>
    </location>
    <ligand>
        <name>a ubiquinone</name>
        <dbReference type="ChEBI" id="CHEBI:16389"/>
        <note>ligand shared with IP/SDHB</note>
    </ligand>
</feature>
<keyword evidence="4" id="KW-0812">Transmembrane</keyword>
<keyword evidence="3" id="KW-0813">Transport</keyword>
<evidence type="ECO:0000256" key="12">
    <source>
        <dbReference type="RuleBase" id="RU364031"/>
    </source>
</evidence>
<evidence type="ECO:0000313" key="13">
    <source>
        <dbReference type="EMBL" id="QWW23413.1"/>
    </source>
</evidence>
<dbReference type="GO" id="GO:0046872">
    <property type="term" value="F:metal ion binding"/>
    <property type="evidence" value="ECO:0007669"/>
    <property type="project" value="UniProtKB-KW"/>
</dbReference>
<sequence>MPNSFTTMLSLTRMGLASQRQLLRPSLLQAARSIKTIPQPPGNIVGTVNDAYQPPKPAKSHGSAHWTAERAIAIGLVPLIGASFVSGPSMVLDSTLSAFLLAHSWVGFQSCIIDYIPKRVYGAYHNYAMYLLTFGTGVAAYGVYEIEKREEGGVTGIVAKLFTA</sequence>
<organism evidence="13">
    <name type="scientific">Candidozyma auris</name>
    <name type="common">Yeast</name>
    <name type="synonym">Candida auris</name>
    <dbReference type="NCBI Taxonomy" id="498019"/>
    <lineage>
        <taxon>Eukaryota</taxon>
        <taxon>Fungi</taxon>
        <taxon>Dikarya</taxon>
        <taxon>Ascomycota</taxon>
        <taxon>Saccharomycotina</taxon>
        <taxon>Pichiomycetes</taxon>
        <taxon>Metschnikowiaceae</taxon>
        <taxon>Candidozyma</taxon>
    </lineage>
</organism>
<dbReference type="PANTHER" id="PTHR13337:SF2">
    <property type="entry name" value="SUCCINATE DEHYDROGENASE [UBIQUINONE] CYTOCHROME B SMALL SUBUNIT, MITOCHONDRIAL"/>
    <property type="match status" value="1"/>
</dbReference>
<evidence type="ECO:0000256" key="7">
    <source>
        <dbReference type="ARBA" id="ARBA00022989"/>
    </source>
</evidence>
<dbReference type="InterPro" id="IPR007992">
    <property type="entry name" value="CybS"/>
</dbReference>
<dbReference type="SUPFAM" id="SSF81343">
    <property type="entry name" value="Fumarate reductase respiratory complex transmembrane subunits"/>
    <property type="match status" value="1"/>
</dbReference>
<comment type="similarity">
    <text evidence="2 12">Belongs to the CybS family.</text>
</comment>
<dbReference type="Gene3D" id="1.20.1300.10">
    <property type="entry name" value="Fumarate reductase/succinate dehydrogenase, transmembrane subunit"/>
    <property type="match status" value="1"/>
</dbReference>
<dbReference type="EMBL" id="CP076750">
    <property type="protein sequence ID" value="QWW23413.1"/>
    <property type="molecule type" value="Genomic_DNA"/>
</dbReference>
<keyword evidence="8 12" id="KW-0496">Mitochondrion</keyword>
<keyword evidence="7" id="KW-1133">Transmembrane helix</keyword>
<dbReference type="Pfam" id="PF05328">
    <property type="entry name" value="CybS"/>
    <property type="match status" value="1"/>
</dbReference>
<keyword evidence="11" id="KW-0408">Iron</keyword>
<evidence type="ECO:0000256" key="10">
    <source>
        <dbReference type="PIRSR" id="PIRSR607992-1"/>
    </source>
</evidence>
<evidence type="ECO:0000256" key="1">
    <source>
        <dbReference type="ARBA" id="ARBA00004448"/>
    </source>
</evidence>
<keyword evidence="5 12" id="KW-0999">Mitochondrion inner membrane</keyword>
<evidence type="ECO:0000256" key="8">
    <source>
        <dbReference type="ARBA" id="ARBA00023128"/>
    </source>
</evidence>